<feature type="region of interest" description="Disordered" evidence="1">
    <location>
        <begin position="99"/>
        <end position="118"/>
    </location>
</feature>
<feature type="compositionally biased region" description="Basic residues" evidence="1">
    <location>
        <begin position="1"/>
        <end position="19"/>
    </location>
</feature>
<feature type="compositionally biased region" description="Polar residues" evidence="1">
    <location>
        <begin position="628"/>
        <end position="637"/>
    </location>
</feature>
<feature type="compositionally biased region" description="Polar residues" evidence="1">
    <location>
        <begin position="548"/>
        <end position="559"/>
    </location>
</feature>
<dbReference type="AlphaFoldDB" id="A0A9P5H7L1"/>
<organism evidence="2 3">
    <name type="scientific">Cylindrodendrum hubeiense</name>
    <dbReference type="NCBI Taxonomy" id="595255"/>
    <lineage>
        <taxon>Eukaryota</taxon>
        <taxon>Fungi</taxon>
        <taxon>Dikarya</taxon>
        <taxon>Ascomycota</taxon>
        <taxon>Pezizomycotina</taxon>
        <taxon>Sordariomycetes</taxon>
        <taxon>Hypocreomycetidae</taxon>
        <taxon>Hypocreales</taxon>
        <taxon>Nectriaceae</taxon>
        <taxon>Cylindrodendrum</taxon>
    </lineage>
</organism>
<reference evidence="2" key="1">
    <citation type="submission" date="2020-03" db="EMBL/GenBank/DDBJ databases">
        <title>Draft Genome Sequence of Cylindrodendrum hubeiense.</title>
        <authorList>
            <person name="Buettner E."/>
            <person name="Kellner H."/>
        </authorList>
    </citation>
    <scope>NUCLEOTIDE SEQUENCE</scope>
    <source>
        <strain evidence="2">IHI 201604</strain>
    </source>
</reference>
<feature type="compositionally biased region" description="Acidic residues" evidence="1">
    <location>
        <begin position="74"/>
        <end position="83"/>
    </location>
</feature>
<feature type="region of interest" description="Disordered" evidence="1">
    <location>
        <begin position="654"/>
        <end position="704"/>
    </location>
</feature>
<feature type="compositionally biased region" description="Basic and acidic residues" evidence="1">
    <location>
        <begin position="693"/>
        <end position="704"/>
    </location>
</feature>
<keyword evidence="3" id="KW-1185">Reference proteome</keyword>
<gene>
    <name evidence="2" type="ORF">G7Z17_g6281</name>
</gene>
<name>A0A9P5H7L1_9HYPO</name>
<evidence type="ECO:0000313" key="3">
    <source>
        <dbReference type="Proteomes" id="UP000722485"/>
    </source>
</evidence>
<feature type="compositionally biased region" description="Basic and acidic residues" evidence="1">
    <location>
        <begin position="260"/>
        <end position="274"/>
    </location>
</feature>
<feature type="compositionally biased region" description="Polar residues" evidence="1">
    <location>
        <begin position="99"/>
        <end position="109"/>
    </location>
</feature>
<accession>A0A9P5H7L1</accession>
<feature type="region of interest" description="Disordered" evidence="1">
    <location>
        <begin position="133"/>
        <end position="490"/>
    </location>
</feature>
<sequence length="704" mass="76898">MAPKGRGKAAKGPSPKRHTTQFGELDTTPTSRQLRSSKARKLATDEPAGGNIASSRPSGANIDASPVQPGSPPDEFDDGLDDVDLIKLDTTDQIQTVSQAQHFTWSEGESNPKRSSPLRAEVVSQSLWEFDEKDSMNPFSSPRSGFGKLPDTMPLPRDPTIDPQSQTQREVACRVDFSETASTMRRSSPLLPQDSIAGNWKFNTSSPQSGGLISHPTTQEPQSAHLNIPSSPPPHLPMDEIYDATPPGSRSQILNASSIRPEETVTHPKQRFHDPTPPQTLPRDELSERIPLKRKRKSMTELLVGDLDSDDEEPTPCPGKTKPVQHEGGLPQTTDISGRDLPDMHRASPTALQESTRGKKRKQRAKTPIQFDEDTNEIKEATRKKKTTAPPKPAIVPAPKNATQASISPVTNAKKRPVPKVASKPEPVKKKRKAAPRKEQHKKPATTNTRTVANVGRTRGAKLKEPKKPEMENKVQSQDSIPVDEDSGDSDLIYCAPDLIVISSDEHSSDLSEADALPPRRPAPPQNPRAKGQDLEVKGKGGSLSLKPDNSQTQPSAPKQSPPDRTIHTMSNTKALPSSTFEQDRRNAKAVQKTELSGLDKRTTRSMKKAATKVTGKATVLAPRDPNRATTRAQRSPQYKVLKKTRAVEWPEASLSWPPRKAGKISRSFSISEAGSPVPVGSDPAPFTTDSTPPDRERREHPTD</sequence>
<feature type="compositionally biased region" description="Low complexity" evidence="1">
    <location>
        <begin position="612"/>
        <end position="622"/>
    </location>
</feature>
<protein>
    <submittedName>
        <fullName evidence="2">Uncharacterized protein</fullName>
    </submittedName>
</protein>
<evidence type="ECO:0000313" key="2">
    <source>
        <dbReference type="EMBL" id="KAF7549614.1"/>
    </source>
</evidence>
<feature type="compositionally biased region" description="Polar residues" evidence="1">
    <location>
        <begin position="568"/>
        <end position="581"/>
    </location>
</feature>
<feature type="compositionally biased region" description="Polar residues" evidence="1">
    <location>
        <begin position="248"/>
        <end position="258"/>
    </location>
</feature>
<feature type="compositionally biased region" description="Basic and acidic residues" evidence="1">
    <location>
        <begin position="462"/>
        <end position="473"/>
    </location>
</feature>
<feature type="region of interest" description="Disordered" evidence="1">
    <location>
        <begin position="504"/>
        <end position="640"/>
    </location>
</feature>
<evidence type="ECO:0000256" key="1">
    <source>
        <dbReference type="SAM" id="MobiDB-lite"/>
    </source>
</evidence>
<feature type="region of interest" description="Disordered" evidence="1">
    <location>
        <begin position="1"/>
        <end position="83"/>
    </location>
</feature>
<feature type="compositionally biased region" description="Basic residues" evidence="1">
    <location>
        <begin position="429"/>
        <end position="444"/>
    </location>
</feature>
<feature type="compositionally biased region" description="Basic and acidic residues" evidence="1">
    <location>
        <begin position="282"/>
        <end position="291"/>
    </location>
</feature>
<comment type="caution">
    <text evidence="2">The sequence shown here is derived from an EMBL/GenBank/DDBJ whole genome shotgun (WGS) entry which is preliminary data.</text>
</comment>
<dbReference type="EMBL" id="JAANBB010000118">
    <property type="protein sequence ID" value="KAF7549614.1"/>
    <property type="molecule type" value="Genomic_DNA"/>
</dbReference>
<dbReference type="OrthoDB" id="4953021at2759"/>
<dbReference type="Proteomes" id="UP000722485">
    <property type="component" value="Unassembled WGS sequence"/>
</dbReference>
<feature type="compositionally biased region" description="Polar residues" evidence="1">
    <location>
        <begin position="201"/>
        <end position="229"/>
    </location>
</feature>
<feature type="compositionally biased region" description="Basic and acidic residues" evidence="1">
    <location>
        <begin position="337"/>
        <end position="346"/>
    </location>
</feature>
<proteinExistence type="predicted"/>